<keyword evidence="4" id="KW-1185">Reference proteome</keyword>
<keyword evidence="1" id="KW-0732">Signal</keyword>
<dbReference type="Pfam" id="PF21012">
    <property type="entry name" value="DUF6850"/>
    <property type="match status" value="1"/>
</dbReference>
<feature type="chain" id="PRO_5018320065" description="DUF6850 domain-containing protein" evidence="1">
    <location>
        <begin position="20"/>
        <end position="519"/>
    </location>
</feature>
<dbReference type="AlphaFoldDB" id="A0A3P3WCX7"/>
<evidence type="ECO:0000313" key="4">
    <source>
        <dbReference type="Proteomes" id="UP000275719"/>
    </source>
</evidence>
<accession>A0A3P3WCX7</accession>
<proteinExistence type="predicted"/>
<dbReference type="RefSeq" id="WP_125018352.1">
    <property type="nucleotide sequence ID" value="NZ_RQVQ01000010.1"/>
</dbReference>
<dbReference type="EMBL" id="RQVQ01000010">
    <property type="protein sequence ID" value="RRJ91489.1"/>
    <property type="molecule type" value="Genomic_DNA"/>
</dbReference>
<dbReference type="Proteomes" id="UP000275719">
    <property type="component" value="Unassembled WGS sequence"/>
</dbReference>
<dbReference type="InterPro" id="IPR049236">
    <property type="entry name" value="DUF6850"/>
</dbReference>
<protein>
    <recommendedName>
        <fullName evidence="2">DUF6850 domain-containing protein</fullName>
    </recommendedName>
</protein>
<feature type="signal peptide" evidence="1">
    <location>
        <begin position="1"/>
        <end position="19"/>
    </location>
</feature>
<organism evidence="3 4">
    <name type="scientific">Paenimyroides tangerinum</name>
    <dbReference type="NCBI Taxonomy" id="2488728"/>
    <lineage>
        <taxon>Bacteria</taxon>
        <taxon>Pseudomonadati</taxon>
        <taxon>Bacteroidota</taxon>
        <taxon>Flavobacteriia</taxon>
        <taxon>Flavobacteriales</taxon>
        <taxon>Flavobacteriaceae</taxon>
        <taxon>Paenimyroides</taxon>
    </lineage>
</organism>
<evidence type="ECO:0000256" key="1">
    <source>
        <dbReference type="SAM" id="SignalP"/>
    </source>
</evidence>
<sequence length="519" mass="60044">MFKVNKYLFLLLLSCAANAQLNDSINLSKNEHFAEVKSFVWENPMIIKQLNLRNYTKTSVNIDFKDLNIKRQQTPEEVLNYNFSSEGLYHFSDKVSVFGDFSFTKQNEKNFGYNLSSNRTENQMVLPTNYYYSPKKADWTNQFYAFNGGIVYDITEALAIGAKAKYRNEALARKSDPRPKITSNEMGFDGFIAYTLGKHTLQVGGLYNQKDELTTIYFENTFLNPSSDPLYYIKLATGYGYNIYDNTYNKFNNVDLTKGFNAGYTFKSDTQAFSVFYEYSKSMNNFYQKNEFSSNSNTPIQTEENVRYKLRTISNKINALYIKSFGKDQLIANAKINFSKQANFNTRTFIQNYQLKNQNLTLNVNYLKDSQTDSKTAFGTNIILDNLTAKDLLGMTNKQINSLEFSIFANKEFRLNKNNKLFAHLEAGTYQLLKNELDYKAITQDQDFANNVIIHDHIYDGTSKLLTKAKLYYDIQLRKGKTLRVNIDYQNLSALKNNKQEQQINGTNHYINTGISIFY</sequence>
<feature type="domain" description="DUF6850" evidence="2">
    <location>
        <begin position="45"/>
        <end position="519"/>
    </location>
</feature>
<gene>
    <name evidence="3" type="ORF">EG240_05645</name>
</gene>
<evidence type="ECO:0000313" key="3">
    <source>
        <dbReference type="EMBL" id="RRJ91489.1"/>
    </source>
</evidence>
<name>A0A3P3WCX7_9FLAO</name>
<dbReference type="OrthoDB" id="1151092at2"/>
<comment type="caution">
    <text evidence="3">The sequence shown here is derived from an EMBL/GenBank/DDBJ whole genome shotgun (WGS) entry which is preliminary data.</text>
</comment>
<reference evidence="3 4" key="1">
    <citation type="submission" date="2018-11" db="EMBL/GenBank/DDBJ databases">
        <title>Flavobacterium sp. nov., YIM 102701-2 draft genome.</title>
        <authorList>
            <person name="Li G."/>
            <person name="Jiang Y."/>
        </authorList>
    </citation>
    <scope>NUCLEOTIDE SEQUENCE [LARGE SCALE GENOMIC DNA]</scope>
    <source>
        <strain evidence="3 4">YIM 102701-2</strain>
    </source>
</reference>
<evidence type="ECO:0000259" key="2">
    <source>
        <dbReference type="Pfam" id="PF21012"/>
    </source>
</evidence>